<protein>
    <submittedName>
        <fullName evidence="1">Uncharacterized protein</fullName>
    </submittedName>
</protein>
<name>A0A0A9AN55_ARUDO</name>
<proteinExistence type="predicted"/>
<evidence type="ECO:0000313" key="1">
    <source>
        <dbReference type="EMBL" id="JAD52561.1"/>
    </source>
</evidence>
<organism evidence="1">
    <name type="scientific">Arundo donax</name>
    <name type="common">Giant reed</name>
    <name type="synonym">Donax arundinaceus</name>
    <dbReference type="NCBI Taxonomy" id="35708"/>
    <lineage>
        <taxon>Eukaryota</taxon>
        <taxon>Viridiplantae</taxon>
        <taxon>Streptophyta</taxon>
        <taxon>Embryophyta</taxon>
        <taxon>Tracheophyta</taxon>
        <taxon>Spermatophyta</taxon>
        <taxon>Magnoliopsida</taxon>
        <taxon>Liliopsida</taxon>
        <taxon>Poales</taxon>
        <taxon>Poaceae</taxon>
        <taxon>PACMAD clade</taxon>
        <taxon>Arundinoideae</taxon>
        <taxon>Arundineae</taxon>
        <taxon>Arundo</taxon>
    </lineage>
</organism>
<reference evidence="1" key="1">
    <citation type="submission" date="2014-09" db="EMBL/GenBank/DDBJ databases">
        <authorList>
            <person name="Magalhaes I.L.F."/>
            <person name="Oliveira U."/>
            <person name="Santos F.R."/>
            <person name="Vidigal T.H.D.A."/>
            <person name="Brescovit A.D."/>
            <person name="Santos A.J."/>
        </authorList>
    </citation>
    <scope>NUCLEOTIDE SEQUENCE</scope>
    <source>
        <tissue evidence="1">Shoot tissue taken approximately 20 cm above the soil surface</tissue>
    </source>
</reference>
<accession>A0A0A9AN55</accession>
<dbReference type="EMBL" id="GBRH01245334">
    <property type="protein sequence ID" value="JAD52561.1"/>
    <property type="molecule type" value="Transcribed_RNA"/>
</dbReference>
<dbReference type="AlphaFoldDB" id="A0A0A9AN55"/>
<sequence length="36" mass="4231">MKCRLSKWQPHIWSVPCSSLRSCLWLLPVRCSTKSL</sequence>
<reference evidence="1" key="2">
    <citation type="journal article" date="2015" name="Data Brief">
        <title>Shoot transcriptome of the giant reed, Arundo donax.</title>
        <authorList>
            <person name="Barrero R.A."/>
            <person name="Guerrero F.D."/>
            <person name="Moolhuijzen P."/>
            <person name="Goolsby J.A."/>
            <person name="Tidwell J."/>
            <person name="Bellgard S.E."/>
            <person name="Bellgard M.I."/>
        </authorList>
    </citation>
    <scope>NUCLEOTIDE SEQUENCE</scope>
    <source>
        <tissue evidence="1">Shoot tissue taken approximately 20 cm above the soil surface</tissue>
    </source>
</reference>